<name>A0AAW1JG22_POPJA</name>
<gene>
    <name evidence="1" type="ORF">QE152_g30079</name>
</gene>
<accession>A0AAW1JG22</accession>
<sequence length="101" mass="11866">MTIHKRTQVPCCEVQLMLPDITKTPDDCPTRNVEAAVQTWKPMRDNRWIYIPKERTTLTLLCRELIEDIVLHKVDVLKLDQQCKGYTDIFVETSNNFPKSF</sequence>
<evidence type="ECO:0000313" key="1">
    <source>
        <dbReference type="EMBL" id="KAK9702227.1"/>
    </source>
</evidence>
<keyword evidence="2" id="KW-1185">Reference proteome</keyword>
<protein>
    <submittedName>
        <fullName evidence="1">Uncharacterized protein</fullName>
    </submittedName>
</protein>
<dbReference type="EMBL" id="JASPKY010000396">
    <property type="protein sequence ID" value="KAK9702227.1"/>
    <property type="molecule type" value="Genomic_DNA"/>
</dbReference>
<dbReference type="Proteomes" id="UP001458880">
    <property type="component" value="Unassembled WGS sequence"/>
</dbReference>
<comment type="caution">
    <text evidence="1">The sequence shown here is derived from an EMBL/GenBank/DDBJ whole genome shotgun (WGS) entry which is preliminary data.</text>
</comment>
<proteinExistence type="predicted"/>
<dbReference type="AlphaFoldDB" id="A0AAW1JG22"/>
<reference evidence="1 2" key="1">
    <citation type="journal article" date="2024" name="BMC Genomics">
        <title>De novo assembly and annotation of Popillia japonica's genome with initial clues to its potential as an invasive pest.</title>
        <authorList>
            <person name="Cucini C."/>
            <person name="Boschi S."/>
            <person name="Funari R."/>
            <person name="Cardaioli E."/>
            <person name="Iannotti N."/>
            <person name="Marturano G."/>
            <person name="Paoli F."/>
            <person name="Bruttini M."/>
            <person name="Carapelli A."/>
            <person name="Frati F."/>
            <person name="Nardi F."/>
        </authorList>
    </citation>
    <scope>NUCLEOTIDE SEQUENCE [LARGE SCALE GENOMIC DNA]</scope>
    <source>
        <strain evidence="1">DMR45628</strain>
    </source>
</reference>
<evidence type="ECO:0000313" key="2">
    <source>
        <dbReference type="Proteomes" id="UP001458880"/>
    </source>
</evidence>
<organism evidence="1 2">
    <name type="scientific">Popillia japonica</name>
    <name type="common">Japanese beetle</name>
    <dbReference type="NCBI Taxonomy" id="7064"/>
    <lineage>
        <taxon>Eukaryota</taxon>
        <taxon>Metazoa</taxon>
        <taxon>Ecdysozoa</taxon>
        <taxon>Arthropoda</taxon>
        <taxon>Hexapoda</taxon>
        <taxon>Insecta</taxon>
        <taxon>Pterygota</taxon>
        <taxon>Neoptera</taxon>
        <taxon>Endopterygota</taxon>
        <taxon>Coleoptera</taxon>
        <taxon>Polyphaga</taxon>
        <taxon>Scarabaeiformia</taxon>
        <taxon>Scarabaeidae</taxon>
        <taxon>Rutelinae</taxon>
        <taxon>Popillia</taxon>
    </lineage>
</organism>